<evidence type="ECO:0000313" key="1">
    <source>
        <dbReference type="EMBL" id="KAH0821182.1"/>
    </source>
</evidence>
<protein>
    <submittedName>
        <fullName evidence="1">Uncharacterized protein</fullName>
    </submittedName>
</protein>
<organism evidence="1 2">
    <name type="scientific">Tenebrio molitor</name>
    <name type="common">Yellow mealworm beetle</name>
    <dbReference type="NCBI Taxonomy" id="7067"/>
    <lineage>
        <taxon>Eukaryota</taxon>
        <taxon>Metazoa</taxon>
        <taxon>Ecdysozoa</taxon>
        <taxon>Arthropoda</taxon>
        <taxon>Hexapoda</taxon>
        <taxon>Insecta</taxon>
        <taxon>Pterygota</taxon>
        <taxon>Neoptera</taxon>
        <taxon>Endopterygota</taxon>
        <taxon>Coleoptera</taxon>
        <taxon>Polyphaga</taxon>
        <taxon>Cucujiformia</taxon>
        <taxon>Tenebrionidae</taxon>
        <taxon>Tenebrio</taxon>
    </lineage>
</organism>
<evidence type="ECO:0000313" key="2">
    <source>
        <dbReference type="Proteomes" id="UP000719412"/>
    </source>
</evidence>
<dbReference type="Proteomes" id="UP000719412">
    <property type="component" value="Unassembled WGS sequence"/>
</dbReference>
<name>A0A8J6LJK3_TENMO</name>
<reference evidence="1" key="2">
    <citation type="submission" date="2021-08" db="EMBL/GenBank/DDBJ databases">
        <authorList>
            <person name="Eriksson T."/>
        </authorList>
    </citation>
    <scope>NUCLEOTIDE SEQUENCE</scope>
    <source>
        <strain evidence="1">Stoneville</strain>
        <tissue evidence="1">Whole head</tissue>
    </source>
</reference>
<accession>A0A8J6LJK3</accession>
<proteinExistence type="predicted"/>
<keyword evidence="2" id="KW-1185">Reference proteome</keyword>
<comment type="caution">
    <text evidence="1">The sequence shown here is derived from an EMBL/GenBank/DDBJ whole genome shotgun (WGS) entry which is preliminary data.</text>
</comment>
<gene>
    <name evidence="1" type="ORF">GEV33_001609</name>
</gene>
<sequence>MAARLLAKQAKLITRLTNWPQTVAESLNYDNPREVNEIIDRGLETLVNDWEDFRTNHRHLEDDPGIESTTYYVNDDYDVANLAHVRGAGRLEALRSRPAPKPDKRTCPLCKEDHTIYRCETFKGHTPMERREQIAPVDPFPIDSNKLANPNNIREYKKLGHVDCSTSPLQTNLVGTFVPMTCNNKDAHGMHHFYQALLVWAISSLLYHDGETIAVFTSDVVKMFRNLQDMWLSHTGWDEHISRSMLRCWREYVDALELYPCYESPRGPPCPQILQGHSLARDNLPRVIVLCVRFYRPTRSRAATDFSHVAEIRDANPPDTTHCLRCLLGGAATAAQCVRFDRRCRSCDAPDFSHVVEIRDVKLRLFHCKQRRCNPDELSSLLIKRHFPILRKTPPTAELFPRNAQAAILHASATVTTSLLLLQVWIPGTLSTVETSIRHCVPCFRLLPRHGGQLMGQTPPSSSHTSSTFLMNRPHPCWPCNVPYDSRTRL</sequence>
<reference evidence="1" key="1">
    <citation type="journal article" date="2020" name="J Insects Food Feed">
        <title>The yellow mealworm (Tenebrio molitor) genome: a resource for the emerging insects as food and feed industry.</title>
        <authorList>
            <person name="Eriksson T."/>
            <person name="Andere A."/>
            <person name="Kelstrup H."/>
            <person name="Emery V."/>
            <person name="Picard C."/>
        </authorList>
    </citation>
    <scope>NUCLEOTIDE SEQUENCE</scope>
    <source>
        <strain evidence="1">Stoneville</strain>
        <tissue evidence="1">Whole head</tissue>
    </source>
</reference>
<dbReference type="EMBL" id="JABDTM020009137">
    <property type="protein sequence ID" value="KAH0821182.1"/>
    <property type="molecule type" value="Genomic_DNA"/>
</dbReference>
<dbReference type="AlphaFoldDB" id="A0A8J6LJK3"/>